<protein>
    <submittedName>
        <fullName evidence="1">Uncharacterized protein</fullName>
    </submittedName>
</protein>
<evidence type="ECO:0000313" key="1">
    <source>
        <dbReference type="EMBL" id="QHU31787.1"/>
    </source>
</evidence>
<sequence length="281" mass="31416">MDWVAAAEEYVGKNGWGARGKTLGISRMYSENGADKALIRKEKVVASLRPRGILSGFLAVVPNLGYAVYLPPIAAKMGPQRFRLRLSQAVLNDGAIFSAYFNKSKQLVIEDVLTWQCAAVWHTKPFKERWERIVADFAANHFKPMLELQGTAIILAQYTSVNQVQAQEPDVNQVVEFVLNGPNTKRIIWIPPKVEPAPTTQPAKEPTPGADVFKVKKEMGPDVFSVWRGEERLGLGLVRTLAISRALRLANLDEIQVVAEHNKQFDKWEIKTVIEPKKSEG</sequence>
<accession>A0A6C0LMM5</accession>
<proteinExistence type="predicted"/>
<dbReference type="AlphaFoldDB" id="A0A6C0LMM5"/>
<organism evidence="1">
    <name type="scientific">viral metagenome</name>
    <dbReference type="NCBI Taxonomy" id="1070528"/>
    <lineage>
        <taxon>unclassified sequences</taxon>
        <taxon>metagenomes</taxon>
        <taxon>organismal metagenomes</taxon>
    </lineage>
</organism>
<dbReference type="EMBL" id="MN740533">
    <property type="protein sequence ID" value="QHU31787.1"/>
    <property type="molecule type" value="Genomic_DNA"/>
</dbReference>
<reference evidence="1" key="1">
    <citation type="journal article" date="2020" name="Nature">
        <title>Giant virus diversity and host interactions through global metagenomics.</title>
        <authorList>
            <person name="Schulz F."/>
            <person name="Roux S."/>
            <person name="Paez-Espino D."/>
            <person name="Jungbluth S."/>
            <person name="Walsh D.A."/>
            <person name="Denef V.J."/>
            <person name="McMahon K.D."/>
            <person name="Konstantinidis K.T."/>
            <person name="Eloe-Fadrosh E.A."/>
            <person name="Kyrpides N.C."/>
            <person name="Woyke T."/>
        </authorList>
    </citation>
    <scope>NUCLEOTIDE SEQUENCE</scope>
    <source>
        <strain evidence="1">GVMAG-M-3300027963-41</strain>
    </source>
</reference>
<name>A0A6C0LMM5_9ZZZZ</name>